<dbReference type="EMBL" id="AZSP01000167">
    <property type="protein sequence ID" value="PVE10855.1"/>
    <property type="molecule type" value="Genomic_DNA"/>
</dbReference>
<evidence type="ECO:0000313" key="3">
    <source>
        <dbReference type="Proteomes" id="UP000245992"/>
    </source>
</evidence>
<comment type="caution">
    <text evidence="2">The sequence shown here is derived from an EMBL/GenBank/DDBJ whole genome shotgun (WGS) entry which is preliminary data.</text>
</comment>
<reference evidence="2 3" key="1">
    <citation type="submission" date="2013-12" db="EMBL/GenBank/DDBJ databases">
        <title>Annotated genome of Streptomyces scopuliridis.</title>
        <authorList>
            <person name="Olson J.B."/>
        </authorList>
    </citation>
    <scope>NUCLEOTIDE SEQUENCE [LARGE SCALE GENOMIC DNA]</scope>
    <source>
        <strain evidence="2 3">RB72</strain>
    </source>
</reference>
<evidence type="ECO:0000313" key="2">
    <source>
        <dbReference type="EMBL" id="PVE10855.1"/>
    </source>
</evidence>
<evidence type="ECO:0000256" key="1">
    <source>
        <dbReference type="SAM" id="MobiDB-lite"/>
    </source>
</evidence>
<dbReference type="AlphaFoldDB" id="A0A2T7T6Z5"/>
<keyword evidence="3" id="KW-1185">Reference proteome</keyword>
<sequence length="79" mass="8417">MTMASGTAVLVPENQPGLGTGDFGPRGEFVRYQPSRIGSVRHRRMDRRAVRAGRLPAACSGGKGEQGHGTSADFGWIMT</sequence>
<organism evidence="2 3">
    <name type="scientific">Streptomyces scopuliridis RB72</name>
    <dbReference type="NCBI Taxonomy" id="1440053"/>
    <lineage>
        <taxon>Bacteria</taxon>
        <taxon>Bacillati</taxon>
        <taxon>Actinomycetota</taxon>
        <taxon>Actinomycetes</taxon>
        <taxon>Kitasatosporales</taxon>
        <taxon>Streptomycetaceae</taxon>
        <taxon>Streptomyces</taxon>
    </lineage>
</organism>
<accession>A0A2T7T6Z5</accession>
<feature type="region of interest" description="Disordered" evidence="1">
    <location>
        <begin position="55"/>
        <end position="79"/>
    </location>
</feature>
<gene>
    <name evidence="2" type="ORF">Y717_22960</name>
</gene>
<protein>
    <submittedName>
        <fullName evidence="2">Uncharacterized protein</fullName>
    </submittedName>
</protein>
<name>A0A2T7T6Z5_9ACTN</name>
<feature type="region of interest" description="Disordered" evidence="1">
    <location>
        <begin position="1"/>
        <end position="27"/>
    </location>
</feature>
<dbReference type="Proteomes" id="UP000245992">
    <property type="component" value="Unassembled WGS sequence"/>
</dbReference>
<proteinExistence type="predicted"/>